<feature type="region of interest" description="Disordered" evidence="9">
    <location>
        <begin position="768"/>
        <end position="792"/>
    </location>
</feature>
<keyword evidence="3" id="KW-0813">Transport</keyword>
<feature type="transmembrane region" description="Helical" evidence="10">
    <location>
        <begin position="348"/>
        <end position="368"/>
    </location>
</feature>
<dbReference type="GO" id="GO:0016887">
    <property type="term" value="F:ATP hydrolysis activity"/>
    <property type="evidence" value="ECO:0007669"/>
    <property type="project" value="InterPro"/>
</dbReference>
<dbReference type="InterPro" id="IPR017871">
    <property type="entry name" value="ABC_transporter-like_CS"/>
</dbReference>
<keyword evidence="5" id="KW-0547">Nucleotide-binding</keyword>
<dbReference type="PANTHER" id="PTHR24223:SF456">
    <property type="entry name" value="MULTIDRUG RESISTANCE-ASSOCIATED PROTEIN LETHAL(2)03659"/>
    <property type="match status" value="1"/>
</dbReference>
<dbReference type="CDD" id="cd18596">
    <property type="entry name" value="ABC_6TM_VMR1_D1_like"/>
    <property type="match status" value="1"/>
</dbReference>
<dbReference type="CDD" id="cd03250">
    <property type="entry name" value="ABCC_MRP_domain1"/>
    <property type="match status" value="1"/>
</dbReference>
<dbReference type="Pfam" id="PF00664">
    <property type="entry name" value="ABC_membrane"/>
    <property type="match status" value="2"/>
</dbReference>
<organism evidence="13 14">
    <name type="scientific">Talaromyces proteolyticus</name>
    <dbReference type="NCBI Taxonomy" id="1131652"/>
    <lineage>
        <taxon>Eukaryota</taxon>
        <taxon>Fungi</taxon>
        <taxon>Dikarya</taxon>
        <taxon>Ascomycota</taxon>
        <taxon>Pezizomycotina</taxon>
        <taxon>Eurotiomycetes</taxon>
        <taxon>Eurotiomycetidae</taxon>
        <taxon>Eurotiales</taxon>
        <taxon>Trichocomaceae</taxon>
        <taxon>Talaromyces</taxon>
        <taxon>Talaromyces sect. Bacilispori</taxon>
    </lineage>
</organism>
<feature type="domain" description="ABC transporter" evidence="11">
    <location>
        <begin position="1163"/>
        <end position="1400"/>
    </location>
</feature>
<dbReference type="PANTHER" id="PTHR24223">
    <property type="entry name" value="ATP-BINDING CASSETTE SUB-FAMILY C"/>
    <property type="match status" value="1"/>
</dbReference>
<dbReference type="Proteomes" id="UP001201262">
    <property type="component" value="Unassembled WGS sequence"/>
</dbReference>
<evidence type="ECO:0000313" key="13">
    <source>
        <dbReference type="EMBL" id="KAH8696527.1"/>
    </source>
</evidence>
<evidence type="ECO:0000259" key="11">
    <source>
        <dbReference type="PROSITE" id="PS50893"/>
    </source>
</evidence>
<feature type="transmembrane region" description="Helical" evidence="10">
    <location>
        <begin position="1069"/>
        <end position="1090"/>
    </location>
</feature>
<comment type="subcellular location">
    <subcellularLocation>
        <location evidence="1">Membrane</location>
        <topology evidence="1">Multi-pass membrane protein</topology>
    </subcellularLocation>
</comment>
<evidence type="ECO:0000259" key="12">
    <source>
        <dbReference type="PROSITE" id="PS50929"/>
    </source>
</evidence>
<feature type="transmembrane region" description="Helical" evidence="10">
    <location>
        <begin position="21"/>
        <end position="43"/>
    </location>
</feature>
<evidence type="ECO:0000256" key="10">
    <source>
        <dbReference type="SAM" id="Phobius"/>
    </source>
</evidence>
<dbReference type="InterPro" id="IPR003593">
    <property type="entry name" value="AAA+_ATPase"/>
</dbReference>
<evidence type="ECO:0000256" key="4">
    <source>
        <dbReference type="ARBA" id="ARBA00022692"/>
    </source>
</evidence>
<feature type="transmembrane region" description="Helical" evidence="10">
    <location>
        <begin position="980"/>
        <end position="998"/>
    </location>
</feature>
<dbReference type="SUPFAM" id="SSF90123">
    <property type="entry name" value="ABC transporter transmembrane region"/>
    <property type="match status" value="2"/>
</dbReference>
<dbReference type="GeneID" id="70252455"/>
<dbReference type="PROSITE" id="PS50929">
    <property type="entry name" value="ABC_TM1F"/>
    <property type="match status" value="2"/>
</dbReference>
<evidence type="ECO:0000256" key="6">
    <source>
        <dbReference type="ARBA" id="ARBA00022840"/>
    </source>
</evidence>
<dbReference type="EMBL" id="JAJTJA010000007">
    <property type="protein sequence ID" value="KAH8696527.1"/>
    <property type="molecule type" value="Genomic_DNA"/>
</dbReference>
<feature type="transmembrane region" description="Helical" evidence="10">
    <location>
        <begin position="55"/>
        <end position="74"/>
    </location>
</feature>
<dbReference type="RefSeq" id="XP_046071463.1">
    <property type="nucleotide sequence ID" value="XM_046222168.1"/>
</dbReference>
<keyword evidence="7 10" id="KW-1133">Transmembrane helix</keyword>
<feature type="domain" description="ABC transmembrane type-1" evidence="12">
    <location>
        <begin position="222"/>
        <end position="511"/>
    </location>
</feature>
<feature type="transmembrane region" description="Helical" evidence="10">
    <location>
        <begin position="887"/>
        <end position="908"/>
    </location>
</feature>
<evidence type="ECO:0000256" key="8">
    <source>
        <dbReference type="ARBA" id="ARBA00023136"/>
    </source>
</evidence>
<accession>A0AAD4KRD7</accession>
<keyword evidence="6" id="KW-0067">ATP-binding</keyword>
<comment type="similarity">
    <text evidence="2">Belongs to the ABC transporter superfamily. ABCC family. Conjugate transporter (TC 3.A.1.208) subfamily.</text>
</comment>
<feature type="transmembrane region" description="Helical" evidence="10">
    <location>
        <begin position="818"/>
        <end position="840"/>
    </location>
</feature>
<dbReference type="InterPro" id="IPR027417">
    <property type="entry name" value="P-loop_NTPase"/>
</dbReference>
<dbReference type="SMART" id="SM00382">
    <property type="entry name" value="AAA"/>
    <property type="match status" value="2"/>
</dbReference>
<dbReference type="GO" id="GO:0005524">
    <property type="term" value="F:ATP binding"/>
    <property type="evidence" value="ECO:0007669"/>
    <property type="project" value="UniProtKB-KW"/>
</dbReference>
<sequence>MYSDKDGSATLQSQTVYRSRIRLLLPITNLLSWAGFGIALLRGDFASLSMKKESILEWDSYLWPLLIFNSLGLYRKDNPIDIYAAALRGLFGSALITVSQCLRIGSCDTPPFSILSFLQLSTSALLALVQTLFPRRPDVFMPEGKLVDREGSSSAFQRYSMQWCTSALLLAGNVTTVNQLPVLNFQTRSKSQPLLGLDMPRTILWDQILTQRFLGFAKQWTLMLVRSAVSFGSPYCVMQLLNSLESDNGRTESAWIWLIGLGVFSTMHTVINHHLIWIQWSEMGIPVRAQLIMSIFQKALRMKDVKSLSGKTSREHGNRKTRLADKPEAINLISTDTLSFSKFTAVNYIIPSLFIRFFFAMLFLVKLIGWQSTLVGIFVTLACIPVHAFVVNRQRAAVKKLTGALDKKTQAIVEALNALRQIKFSASETQWEEYIHTFRDQEIEYMDQNFKASNIKSVWGVTAPFLVAGAASFAYTRLHGGLKPSIIFPMIELLPHLQGTLGFAPFVFQDYFGARVNAKRMDRFLRRLEHKSALGASPDGSVTFRDASIAWPIEEESSDKHSQRLCLHGVSLEFPVGQLSIITGKTGSGKSLLLSSIIGEADILDGQINAPSMVEGHPVAFVSQTPWLQNVTIKENILFHSLFDAERYDKVLTACALTPDLLAPPKGDEAVIGLRGVKLSGGQRARLSLARGLYSSSQLLVMDDIFSSLDALVSREVFNALTGELGVGRTRILATHQVSLCLPKAKYFVQLENNTIKYAGDTEYIRDSHTQESEAGSDTSMPLSVEDKEKSNSGDILVQTKPTSKTAKPKARTDLKVYMRYFAAAGGVQFTLVFFLGLLAKQLLSAVTTWLLGRLNSSRPNVHGNSDDTRNILPLIENVDSGLQKYFYLYLCSSISAIILEWLFNLFASRGSIRASKALCHEMTYRVLRMPLLWIDNTPFGDMLKRFTAGTRMVDDLVLGTISEFTDCFVKLVVVIGVGLYTSQYTIFLTIALLFWCARLSRDYIKARTTVKHADSRPTADILEHFTSSTAGISTIRAFGTVDQTVEKMHQHIDKLSTARRHFWIFNRWLGLQMSFAGILFSMGTAVILLSSSSVIPTSVIGWTLTFSTEFSQAIFKAVNSFGVLETHMEAARAVLEYGDLENEDQAGHDVPTDWPSNGKVEVNGLDAAYSPTLPRVLNDVTFTVEGGQKIGIVGRTGAGKSSLTLSLLRLLTPINGSISIDGIDISTIKLQDLRSRVTFIPQDPVLFSGTVRTNLDYFGHFPEERLKQALRRVKLFAEPGEKEVSSSSLFTLDSPISAGGSNISQGQRQLFCLARALTKNTKIIILDEAISAVDSKTDALIRETIISGFNTTLIVVAHRLSTIASFDRVMVMSDGKVAEIGEPARLLKDKGLFYDLVQDSEDKELLVTTIANQM</sequence>
<feature type="transmembrane region" description="Helical" evidence="10">
    <location>
        <begin position="458"/>
        <end position="476"/>
    </location>
</feature>
<feature type="domain" description="ABC transporter" evidence="11">
    <location>
        <begin position="542"/>
        <end position="778"/>
    </location>
</feature>
<reference evidence="13" key="1">
    <citation type="submission" date="2021-12" db="EMBL/GenBank/DDBJ databases">
        <title>Convergent genome expansion in fungi linked to evolution of root-endophyte symbiosis.</title>
        <authorList>
            <consortium name="DOE Joint Genome Institute"/>
            <person name="Ke Y.-H."/>
            <person name="Bonito G."/>
            <person name="Liao H.-L."/>
            <person name="Looney B."/>
            <person name="Rojas-Flechas A."/>
            <person name="Nash J."/>
            <person name="Hameed K."/>
            <person name="Schadt C."/>
            <person name="Martin F."/>
            <person name="Crous P.W."/>
            <person name="Miettinen O."/>
            <person name="Magnuson J.K."/>
            <person name="Labbe J."/>
            <person name="Jacobson D."/>
            <person name="Doktycz M.J."/>
            <person name="Veneault-Fourrey C."/>
            <person name="Kuo A."/>
            <person name="Mondo S."/>
            <person name="Calhoun S."/>
            <person name="Riley R."/>
            <person name="Ohm R."/>
            <person name="LaButti K."/>
            <person name="Andreopoulos B."/>
            <person name="Pangilinan J."/>
            <person name="Nolan M."/>
            <person name="Tritt A."/>
            <person name="Clum A."/>
            <person name="Lipzen A."/>
            <person name="Daum C."/>
            <person name="Barry K."/>
            <person name="Grigoriev I.V."/>
            <person name="Vilgalys R."/>
        </authorList>
    </citation>
    <scope>NUCLEOTIDE SEQUENCE</scope>
    <source>
        <strain evidence="13">PMI_201</strain>
    </source>
</reference>
<dbReference type="InterPro" id="IPR011527">
    <property type="entry name" value="ABC1_TM_dom"/>
</dbReference>
<gene>
    <name evidence="13" type="ORF">BGW36DRAFT_462370</name>
</gene>
<keyword evidence="8 10" id="KW-0472">Membrane</keyword>
<dbReference type="GO" id="GO:0140359">
    <property type="term" value="F:ABC-type transporter activity"/>
    <property type="evidence" value="ECO:0007669"/>
    <property type="project" value="InterPro"/>
</dbReference>
<feature type="domain" description="ABC transmembrane type-1" evidence="12">
    <location>
        <begin position="823"/>
        <end position="1127"/>
    </location>
</feature>
<dbReference type="FunFam" id="3.40.50.300:FF:001354">
    <property type="entry name" value="ATP-binding cassette (ABC) transporter, putative"/>
    <property type="match status" value="1"/>
</dbReference>
<name>A0AAD4KRD7_9EURO</name>
<evidence type="ECO:0000256" key="7">
    <source>
        <dbReference type="ARBA" id="ARBA00022989"/>
    </source>
</evidence>
<dbReference type="GO" id="GO:0016020">
    <property type="term" value="C:membrane"/>
    <property type="evidence" value="ECO:0007669"/>
    <property type="project" value="UniProtKB-SubCell"/>
</dbReference>
<dbReference type="Gene3D" id="1.20.1560.10">
    <property type="entry name" value="ABC transporter type 1, transmembrane domain"/>
    <property type="match status" value="2"/>
</dbReference>
<dbReference type="Pfam" id="PF00005">
    <property type="entry name" value="ABC_tran"/>
    <property type="match status" value="2"/>
</dbReference>
<dbReference type="InterPro" id="IPR003439">
    <property type="entry name" value="ABC_transporter-like_ATP-bd"/>
</dbReference>
<feature type="transmembrane region" description="Helical" evidence="10">
    <location>
        <begin position="254"/>
        <end position="278"/>
    </location>
</feature>
<feature type="transmembrane region" description="Helical" evidence="10">
    <location>
        <begin position="220"/>
        <end position="242"/>
    </location>
</feature>
<dbReference type="PROSITE" id="PS00211">
    <property type="entry name" value="ABC_TRANSPORTER_1"/>
    <property type="match status" value="2"/>
</dbReference>
<comment type="caution">
    <text evidence="13">The sequence shown here is derived from an EMBL/GenBank/DDBJ whole genome shotgun (WGS) entry which is preliminary data.</text>
</comment>
<dbReference type="InterPro" id="IPR036640">
    <property type="entry name" value="ABC1_TM_sf"/>
</dbReference>
<evidence type="ECO:0000256" key="1">
    <source>
        <dbReference type="ARBA" id="ARBA00004141"/>
    </source>
</evidence>
<protein>
    <submittedName>
        <fullName evidence="13">ABC multidrug transporter</fullName>
    </submittedName>
</protein>
<dbReference type="CDD" id="cd18604">
    <property type="entry name" value="ABC_6TM_VMR1_D2_like"/>
    <property type="match status" value="1"/>
</dbReference>
<dbReference type="PROSITE" id="PS50893">
    <property type="entry name" value="ABC_TRANSPORTER_2"/>
    <property type="match status" value="2"/>
</dbReference>
<evidence type="ECO:0000313" key="14">
    <source>
        <dbReference type="Proteomes" id="UP001201262"/>
    </source>
</evidence>
<evidence type="ECO:0000256" key="2">
    <source>
        <dbReference type="ARBA" id="ARBA00009726"/>
    </source>
</evidence>
<feature type="transmembrane region" description="Helical" evidence="10">
    <location>
        <begin position="374"/>
        <end position="391"/>
    </location>
</feature>
<keyword evidence="4 10" id="KW-0812">Transmembrane</keyword>
<proteinExistence type="inferred from homology"/>
<evidence type="ECO:0000256" key="3">
    <source>
        <dbReference type="ARBA" id="ARBA00022448"/>
    </source>
</evidence>
<dbReference type="CDD" id="cd03244">
    <property type="entry name" value="ABCC_MRP_domain2"/>
    <property type="match status" value="1"/>
</dbReference>
<evidence type="ECO:0000256" key="5">
    <source>
        <dbReference type="ARBA" id="ARBA00022741"/>
    </source>
</evidence>
<dbReference type="InterPro" id="IPR050173">
    <property type="entry name" value="ABC_transporter_C-like"/>
</dbReference>
<dbReference type="Gene3D" id="3.40.50.300">
    <property type="entry name" value="P-loop containing nucleotide triphosphate hydrolases"/>
    <property type="match status" value="2"/>
</dbReference>
<evidence type="ECO:0000256" key="9">
    <source>
        <dbReference type="SAM" id="MobiDB-lite"/>
    </source>
</evidence>
<keyword evidence="14" id="KW-1185">Reference proteome</keyword>
<dbReference type="SUPFAM" id="SSF52540">
    <property type="entry name" value="P-loop containing nucleoside triphosphate hydrolases"/>
    <property type="match status" value="2"/>
</dbReference>
<feature type="compositionally biased region" description="Polar residues" evidence="9">
    <location>
        <begin position="773"/>
        <end position="782"/>
    </location>
</feature>